<comment type="caution">
    <text evidence="1">The sequence shown here is derived from an EMBL/GenBank/DDBJ whole genome shotgun (WGS) entry which is preliminary data.</text>
</comment>
<evidence type="ECO:0000313" key="1">
    <source>
        <dbReference type="EMBL" id="CAG8626311.1"/>
    </source>
</evidence>
<protein>
    <submittedName>
        <fullName evidence="1">4329_t:CDS:1</fullName>
    </submittedName>
</protein>
<accession>A0A9N9D871</accession>
<sequence length="105" mass="11833">MNAELCEQDMSYGFWMSKSKITQNLTIQTIQDNNSLTISNIEPTFNVKSIFHVELTNQALQSDTNEEIAESSNQLQDSANEDEIVSYINASNEIVNLCVGYVFES</sequence>
<gene>
    <name evidence="1" type="ORF">AGERDE_LOCUS10306</name>
</gene>
<organism evidence="1 2">
    <name type="scientific">Ambispora gerdemannii</name>
    <dbReference type="NCBI Taxonomy" id="144530"/>
    <lineage>
        <taxon>Eukaryota</taxon>
        <taxon>Fungi</taxon>
        <taxon>Fungi incertae sedis</taxon>
        <taxon>Mucoromycota</taxon>
        <taxon>Glomeromycotina</taxon>
        <taxon>Glomeromycetes</taxon>
        <taxon>Archaeosporales</taxon>
        <taxon>Ambisporaceae</taxon>
        <taxon>Ambispora</taxon>
    </lineage>
</organism>
<name>A0A9N9D871_9GLOM</name>
<dbReference type="Proteomes" id="UP000789831">
    <property type="component" value="Unassembled WGS sequence"/>
</dbReference>
<evidence type="ECO:0000313" key="2">
    <source>
        <dbReference type="Proteomes" id="UP000789831"/>
    </source>
</evidence>
<dbReference type="AlphaFoldDB" id="A0A9N9D871"/>
<proteinExistence type="predicted"/>
<reference evidence="1" key="1">
    <citation type="submission" date="2021-06" db="EMBL/GenBank/DDBJ databases">
        <authorList>
            <person name="Kallberg Y."/>
            <person name="Tangrot J."/>
            <person name="Rosling A."/>
        </authorList>
    </citation>
    <scope>NUCLEOTIDE SEQUENCE</scope>
    <source>
        <strain evidence="1">MT106</strain>
    </source>
</reference>
<dbReference type="EMBL" id="CAJVPL010003099">
    <property type="protein sequence ID" value="CAG8626311.1"/>
    <property type="molecule type" value="Genomic_DNA"/>
</dbReference>
<keyword evidence="2" id="KW-1185">Reference proteome</keyword>